<reference evidence="1 2" key="1">
    <citation type="journal article" date="2020" name="ISME J.">
        <title>Uncovering the hidden diversity of litter-decomposition mechanisms in mushroom-forming fungi.</title>
        <authorList>
            <person name="Floudas D."/>
            <person name="Bentzer J."/>
            <person name="Ahren D."/>
            <person name="Johansson T."/>
            <person name="Persson P."/>
            <person name="Tunlid A."/>
        </authorList>
    </citation>
    <scope>NUCLEOTIDE SEQUENCE [LARGE SCALE GENOMIC DNA]</scope>
    <source>
        <strain evidence="1 2">CBS 406.79</strain>
    </source>
</reference>
<sequence length="81" mass="9027">MSQITRLSRQDLKKMKEDRVVAVGLVYNRRSCSDSSICGNPELGFKRPSVPRTGLSVSPATSTSIFQHFTHPDTPSVPYFI</sequence>
<evidence type="ECO:0000313" key="2">
    <source>
        <dbReference type="Proteomes" id="UP000518752"/>
    </source>
</evidence>
<comment type="caution">
    <text evidence="1">The sequence shown here is derived from an EMBL/GenBank/DDBJ whole genome shotgun (WGS) entry which is preliminary data.</text>
</comment>
<dbReference type="Proteomes" id="UP000518752">
    <property type="component" value="Unassembled WGS sequence"/>
</dbReference>
<gene>
    <name evidence="1" type="ORF">D9757_000490</name>
</gene>
<protein>
    <submittedName>
        <fullName evidence="1">Uncharacterized protein</fullName>
    </submittedName>
</protein>
<proteinExistence type="predicted"/>
<dbReference type="AlphaFoldDB" id="A0A8H5I1V5"/>
<name>A0A8H5I1V5_9AGAR</name>
<keyword evidence="2" id="KW-1185">Reference proteome</keyword>
<organism evidence="1 2">
    <name type="scientific">Collybiopsis confluens</name>
    <dbReference type="NCBI Taxonomy" id="2823264"/>
    <lineage>
        <taxon>Eukaryota</taxon>
        <taxon>Fungi</taxon>
        <taxon>Dikarya</taxon>
        <taxon>Basidiomycota</taxon>
        <taxon>Agaricomycotina</taxon>
        <taxon>Agaricomycetes</taxon>
        <taxon>Agaricomycetidae</taxon>
        <taxon>Agaricales</taxon>
        <taxon>Marasmiineae</taxon>
        <taxon>Omphalotaceae</taxon>
        <taxon>Collybiopsis</taxon>
    </lineage>
</organism>
<evidence type="ECO:0000313" key="1">
    <source>
        <dbReference type="EMBL" id="KAF5393482.1"/>
    </source>
</evidence>
<accession>A0A8H5I1V5</accession>
<dbReference type="EMBL" id="JAACJN010000002">
    <property type="protein sequence ID" value="KAF5393482.1"/>
    <property type="molecule type" value="Genomic_DNA"/>
</dbReference>